<dbReference type="OMA" id="ICKTLMD"/>
<dbReference type="InterPro" id="IPR018503">
    <property type="entry name" value="Tetraspanin_CS"/>
</dbReference>
<dbReference type="GO" id="GO:0005886">
    <property type="term" value="C:plasma membrane"/>
    <property type="evidence" value="ECO:0000318"/>
    <property type="project" value="GO_Central"/>
</dbReference>
<proteinExistence type="inferred from homology"/>
<dbReference type="InterPro" id="IPR018499">
    <property type="entry name" value="Tetraspanin/Peripherin"/>
</dbReference>
<dbReference type="GO" id="GO:0009734">
    <property type="term" value="P:auxin-activated signaling pathway"/>
    <property type="evidence" value="ECO:0007669"/>
    <property type="project" value="InterPro"/>
</dbReference>
<dbReference type="Gramene" id="TraesRN5A0100578700.1">
    <property type="protein sequence ID" value="TraesRN5A0100578700.1"/>
    <property type="gene ID" value="TraesRN5A0100578700"/>
</dbReference>
<dbReference type="Gramene" id="TraesWEE_scaffold_060599_01G000300.1">
    <property type="protein sequence ID" value="TraesWEE_scaffold_060599_01G000300.1"/>
    <property type="gene ID" value="TraesWEE_scaffold_060599_01G000300"/>
</dbReference>
<dbReference type="Gramene" id="TraesLAC5A03G02626340.1">
    <property type="protein sequence ID" value="TraesLAC5A03G02626340.1"/>
    <property type="gene ID" value="TraesLAC5A03G02626340"/>
</dbReference>
<dbReference type="Gramene" id="TraesPARA_EIv1.0_1573850.1">
    <property type="protein sequence ID" value="TraesPARA_EIv1.0_1573850.1.CDS"/>
    <property type="gene ID" value="TraesPARA_EIv1.0_1573850"/>
</dbReference>
<evidence type="ECO:0000313" key="8">
    <source>
        <dbReference type="Proteomes" id="UP000019116"/>
    </source>
</evidence>
<dbReference type="AlphaFoldDB" id="A0A3B6KIW4"/>
<evidence type="ECO:0000256" key="5">
    <source>
        <dbReference type="ARBA" id="ARBA00023136"/>
    </source>
</evidence>
<dbReference type="STRING" id="4565.A0A3B6KIW4"/>
<dbReference type="KEGG" id="taes:123103824"/>
<dbReference type="Proteomes" id="UP000019116">
    <property type="component" value="Chromosome 5A"/>
</dbReference>
<feature type="transmembrane region" description="Helical" evidence="6">
    <location>
        <begin position="232"/>
        <end position="253"/>
    </location>
</feature>
<dbReference type="Pfam" id="PF00335">
    <property type="entry name" value="Tetraspanin"/>
    <property type="match status" value="1"/>
</dbReference>
<dbReference type="RefSeq" id="XP_044381441.1">
    <property type="nucleotide sequence ID" value="XM_044525506.1"/>
</dbReference>
<dbReference type="Gramene" id="TraesNOR5A03G02695000.1">
    <property type="protein sequence ID" value="TraesNOR5A03G02695000.1"/>
    <property type="gene ID" value="TraesNOR5A03G02695000"/>
</dbReference>
<sequence length="273" mass="30157">MVRLSNTMIGILNAVTFLLSVPILAGGIWLRARADGTECERYLAAPVIVLGVFLMLVSVAGLVGACCRVTCLLWFYLVAMFLLIVVLLGITVFAFVVTHKDTGEAVSGRGFKEYRLGDYSTWLQRRVENDRNWNRIRGCLQDAKVCKSLEDRRETLDQFMSSDLSPIQSGCCKPPISCGFTYVNGTQWSGPAKSTEPDCSAWSNDDGALCYGCQSCKAGVVATLKRNWKRSAIINIVFLVFIVIVYSVGCCAFRNNRRDHRNGGGYKQQGAYA</sequence>
<organism evidence="7">
    <name type="scientific">Triticum aestivum</name>
    <name type="common">Wheat</name>
    <dbReference type="NCBI Taxonomy" id="4565"/>
    <lineage>
        <taxon>Eukaryota</taxon>
        <taxon>Viridiplantae</taxon>
        <taxon>Streptophyta</taxon>
        <taxon>Embryophyta</taxon>
        <taxon>Tracheophyta</taxon>
        <taxon>Spermatophyta</taxon>
        <taxon>Magnoliopsida</taxon>
        <taxon>Liliopsida</taxon>
        <taxon>Poales</taxon>
        <taxon>Poaceae</taxon>
        <taxon>BOP clade</taxon>
        <taxon>Pooideae</taxon>
        <taxon>Triticodae</taxon>
        <taxon>Triticeae</taxon>
        <taxon>Triticinae</taxon>
        <taxon>Triticum</taxon>
    </lineage>
</organism>
<dbReference type="Gramene" id="TraesSYM5A03G02701990.1">
    <property type="protein sequence ID" value="TraesSYM5A03G02701990.1"/>
    <property type="gene ID" value="TraesSYM5A03G02701990"/>
</dbReference>
<evidence type="ECO:0000256" key="4">
    <source>
        <dbReference type="ARBA" id="ARBA00022989"/>
    </source>
</evidence>
<name>A0A3B6KIW4_WHEAT</name>
<keyword evidence="8" id="KW-1185">Reference proteome</keyword>
<dbReference type="Gramene" id="TraesARI5A03G02714840.1">
    <property type="protein sequence ID" value="TraesARI5A03G02714840.1"/>
    <property type="gene ID" value="TraesARI5A03G02714840"/>
</dbReference>
<evidence type="ECO:0008006" key="9">
    <source>
        <dbReference type="Google" id="ProtNLM"/>
    </source>
</evidence>
<feature type="transmembrane region" description="Helical" evidence="6">
    <location>
        <begin position="42"/>
        <end position="66"/>
    </location>
</feature>
<keyword evidence="3 6" id="KW-0812">Transmembrane</keyword>
<feature type="transmembrane region" description="Helical" evidence="6">
    <location>
        <begin position="73"/>
        <end position="97"/>
    </location>
</feature>
<feature type="transmembrane region" description="Helical" evidence="6">
    <location>
        <begin position="7"/>
        <end position="30"/>
    </location>
</feature>
<dbReference type="OrthoDB" id="1892640at2759"/>
<gene>
    <name evidence="7" type="primary">LOC123103824</name>
</gene>
<protein>
    <recommendedName>
        <fullName evidence="9">Senescence-associated protein</fullName>
    </recommendedName>
</protein>
<dbReference type="Gramene" id="TraesCS5A02G220600.1">
    <property type="protein sequence ID" value="TraesCS5A02G220600.1"/>
    <property type="gene ID" value="TraesCS5A02G220600"/>
</dbReference>
<reference evidence="7" key="1">
    <citation type="submission" date="2018-08" db="EMBL/GenBank/DDBJ databases">
        <authorList>
            <person name="Rossello M."/>
        </authorList>
    </citation>
    <scope>NUCLEOTIDE SEQUENCE [LARGE SCALE GENOMIC DNA]</scope>
    <source>
        <strain evidence="7">cv. Chinese Spring</strain>
    </source>
</reference>
<dbReference type="PANTHER" id="PTHR32191">
    <property type="entry name" value="TETRASPANIN-8-RELATED"/>
    <property type="match status" value="1"/>
</dbReference>
<dbReference type="InterPro" id="IPR044991">
    <property type="entry name" value="TET_plant"/>
</dbReference>
<keyword evidence="5 6" id="KW-0472">Membrane</keyword>
<dbReference type="GO" id="GO:0009506">
    <property type="term" value="C:plasmodesma"/>
    <property type="evidence" value="ECO:0000318"/>
    <property type="project" value="GO_Central"/>
</dbReference>
<evidence type="ECO:0000256" key="3">
    <source>
        <dbReference type="ARBA" id="ARBA00022692"/>
    </source>
</evidence>
<evidence type="ECO:0000256" key="1">
    <source>
        <dbReference type="ARBA" id="ARBA00004141"/>
    </source>
</evidence>
<comment type="similarity">
    <text evidence="2">Belongs to the tetraspanin (TM4SF) family.</text>
</comment>
<dbReference type="Gramene" id="TraesCS5A03G0566000.1">
    <property type="protein sequence ID" value="TraesCS5A03G0566000.1.CDS"/>
    <property type="gene ID" value="TraesCS5A03G0566000"/>
</dbReference>
<keyword evidence="4 6" id="KW-1133">Transmembrane helix</keyword>
<accession>A0A3B6KIW4</accession>
<reference evidence="7" key="2">
    <citation type="submission" date="2018-10" db="UniProtKB">
        <authorList>
            <consortium name="EnsemblPlants"/>
        </authorList>
    </citation>
    <scope>IDENTIFICATION</scope>
</reference>
<comment type="subcellular location">
    <subcellularLocation>
        <location evidence="1">Membrane</location>
        <topology evidence="1">Multi-pass membrane protein</topology>
    </subcellularLocation>
</comment>
<dbReference type="Gramene" id="TraesCLE_scaffold_048965_01G000300.1">
    <property type="protein sequence ID" value="TraesCLE_scaffold_048965_01G000300.1"/>
    <property type="gene ID" value="TraesCLE_scaffold_048965_01G000300"/>
</dbReference>
<dbReference type="EnsemblPlants" id="TraesCS5A02G220600.1">
    <property type="protein sequence ID" value="TraesCS5A02G220600.1"/>
    <property type="gene ID" value="TraesCS5A02G220600"/>
</dbReference>
<dbReference type="Gramene" id="TraesKAR5A01G0262140.1">
    <property type="protein sequence ID" value="cds.TraesKAR5A01G0262140.1"/>
    <property type="gene ID" value="TraesKAR5A01G0262140"/>
</dbReference>
<evidence type="ECO:0000256" key="6">
    <source>
        <dbReference type="SAM" id="Phobius"/>
    </source>
</evidence>
<dbReference type="Gramene" id="TraesMAC5A03G02670980.1">
    <property type="protein sequence ID" value="TraesMAC5A03G02670980.1"/>
    <property type="gene ID" value="TraesMAC5A03G02670980"/>
</dbReference>
<dbReference type="PROSITE" id="PS00421">
    <property type="entry name" value="TM4_1"/>
    <property type="match status" value="1"/>
</dbReference>
<dbReference type="GeneID" id="123103824"/>
<evidence type="ECO:0000313" key="7">
    <source>
        <dbReference type="EnsemblPlants" id="TraesCS5A02G220600.1"/>
    </source>
</evidence>
<dbReference type="PRINTS" id="PR00259">
    <property type="entry name" value="TMFOUR"/>
</dbReference>
<dbReference type="Gramene" id="TraesSTA5A03G02663560.1">
    <property type="protein sequence ID" value="TraesSTA5A03G02663560.1"/>
    <property type="gene ID" value="TraesSTA5A03G02663560"/>
</dbReference>
<evidence type="ECO:0000256" key="2">
    <source>
        <dbReference type="ARBA" id="ARBA00006840"/>
    </source>
</evidence>